<dbReference type="RefSeq" id="XP_014487995.1">
    <property type="nucleotide sequence ID" value="XM_014632509.1"/>
</dbReference>
<dbReference type="GO" id="GO:0015280">
    <property type="term" value="F:ligand-gated sodium channel activity"/>
    <property type="evidence" value="ECO:0007669"/>
    <property type="project" value="TreeGrafter"/>
</dbReference>
<proteinExistence type="inferred from homology"/>
<dbReference type="GeneID" id="106751588"/>
<feature type="transmembrane region" description="Helical" evidence="13">
    <location>
        <begin position="439"/>
        <end position="459"/>
    </location>
</feature>
<dbReference type="InterPro" id="IPR001873">
    <property type="entry name" value="ENaC"/>
</dbReference>
<evidence type="ECO:0000256" key="8">
    <source>
        <dbReference type="ARBA" id="ARBA00023065"/>
    </source>
</evidence>
<evidence type="ECO:0000256" key="1">
    <source>
        <dbReference type="ARBA" id="ARBA00004141"/>
    </source>
</evidence>
<keyword evidence="10 12" id="KW-0739">Sodium transport</keyword>
<evidence type="ECO:0000256" key="6">
    <source>
        <dbReference type="ARBA" id="ARBA00022989"/>
    </source>
</evidence>
<evidence type="ECO:0000256" key="13">
    <source>
        <dbReference type="SAM" id="Phobius"/>
    </source>
</evidence>
<dbReference type="Gene3D" id="2.60.470.10">
    <property type="entry name" value="Acid-sensing ion channels like domains"/>
    <property type="match status" value="1"/>
</dbReference>
<organism evidence="14 15">
    <name type="scientific">Dinoponera quadriceps</name>
    <name type="common">South American ant</name>
    <dbReference type="NCBI Taxonomy" id="609295"/>
    <lineage>
        <taxon>Eukaryota</taxon>
        <taxon>Metazoa</taxon>
        <taxon>Ecdysozoa</taxon>
        <taxon>Arthropoda</taxon>
        <taxon>Hexapoda</taxon>
        <taxon>Insecta</taxon>
        <taxon>Pterygota</taxon>
        <taxon>Neoptera</taxon>
        <taxon>Endopterygota</taxon>
        <taxon>Hymenoptera</taxon>
        <taxon>Apocrita</taxon>
        <taxon>Aculeata</taxon>
        <taxon>Formicoidea</taxon>
        <taxon>Formicidae</taxon>
        <taxon>Ponerinae</taxon>
        <taxon>Ponerini</taxon>
        <taxon>Dinoponera</taxon>
    </lineage>
</organism>
<dbReference type="OrthoDB" id="6436100at2759"/>
<keyword evidence="9 13" id="KW-0472">Membrane</keyword>
<dbReference type="Gene3D" id="1.10.287.770">
    <property type="entry name" value="YojJ-like"/>
    <property type="match status" value="1"/>
</dbReference>
<evidence type="ECO:0000256" key="11">
    <source>
        <dbReference type="ARBA" id="ARBA00023303"/>
    </source>
</evidence>
<evidence type="ECO:0000256" key="2">
    <source>
        <dbReference type="ARBA" id="ARBA00007193"/>
    </source>
</evidence>
<evidence type="ECO:0000256" key="12">
    <source>
        <dbReference type="RuleBase" id="RU000679"/>
    </source>
</evidence>
<evidence type="ECO:0000256" key="5">
    <source>
        <dbReference type="ARBA" id="ARBA00022692"/>
    </source>
</evidence>
<keyword evidence="5 12" id="KW-0812">Transmembrane</keyword>
<dbReference type="PRINTS" id="PR01078">
    <property type="entry name" value="AMINACHANNEL"/>
</dbReference>
<dbReference type="PANTHER" id="PTHR11690:SF253">
    <property type="entry name" value="PICKPOCKET 18-RELATED"/>
    <property type="match status" value="1"/>
</dbReference>
<protein>
    <submittedName>
        <fullName evidence="15">Sodium channel protein Nach-like</fullName>
    </submittedName>
</protein>
<dbReference type="KEGG" id="dqu:106751588"/>
<keyword evidence="6 13" id="KW-1133">Transmembrane helix</keyword>
<dbReference type="GO" id="GO:0005886">
    <property type="term" value="C:plasma membrane"/>
    <property type="evidence" value="ECO:0007669"/>
    <property type="project" value="TreeGrafter"/>
</dbReference>
<dbReference type="Pfam" id="PF00858">
    <property type="entry name" value="ASC"/>
    <property type="match status" value="1"/>
</dbReference>
<dbReference type="AlphaFoldDB" id="A0A6P3YAJ0"/>
<accession>A0A6P3YAJ0</accession>
<evidence type="ECO:0000256" key="7">
    <source>
        <dbReference type="ARBA" id="ARBA00023053"/>
    </source>
</evidence>
<dbReference type="PANTHER" id="PTHR11690">
    <property type="entry name" value="AMILORIDE-SENSITIVE SODIUM CHANNEL-RELATED"/>
    <property type="match status" value="1"/>
</dbReference>
<keyword evidence="4 12" id="KW-0894">Sodium channel</keyword>
<keyword evidence="3 12" id="KW-0813">Transport</keyword>
<gene>
    <name evidence="15" type="primary">LOC106751588</name>
</gene>
<keyword evidence="8 12" id="KW-0406">Ion transport</keyword>
<dbReference type="Proteomes" id="UP000515204">
    <property type="component" value="Unplaced"/>
</dbReference>
<evidence type="ECO:0000256" key="10">
    <source>
        <dbReference type="ARBA" id="ARBA00023201"/>
    </source>
</evidence>
<keyword evidence="7" id="KW-0915">Sodium</keyword>
<reference evidence="15" key="1">
    <citation type="submission" date="2025-08" db="UniProtKB">
        <authorList>
            <consortium name="RefSeq"/>
        </authorList>
    </citation>
    <scope>IDENTIFICATION</scope>
</reference>
<evidence type="ECO:0000256" key="9">
    <source>
        <dbReference type="ARBA" id="ARBA00023136"/>
    </source>
</evidence>
<sequence>MWAEGDWIKSKNQVTVAHAWTTRNSRRSRSKFSCSFFKVVLKYLKFYCQYSSLAGIKYLANSRTWTESFHANVTDLSVGEILGLLVQLGSQYASEFEMDKNRNKQVHQLLTTYYEGDYDMIDIMKTLSPPCSTMLLKCKLHGKIQNCSRLFTFRKTQDGFCCAFNYAREDDDIPVMPDVLKSIPVYPVYDLGIDRGLTVLLDPFLDDYFYQILPIMGWKVILFDPHDYPDVTSGGVIEILAMPSSETYVDVTATSFISTKAIEGYSIAKRKCIFSKEIQTLYGGTRYTYSDCIVDCKIHDIQNLCGCRPFFYPRRGKYEYAIRICNNMDLDCLAKYKSKWWTVFPHDDSNNDEHILHQPDGLHCRSCYPVCEDTTYDVLSSKSYMTPGTYMTEFLRNATINDQAILHVFFSKYGSIRLKQDVAYYWYELMSDIGGICGVFIGFSLISVVEILYFVMLVFREMLCKRWVIEDESREKEIPNQPIRTIYWSELLPRTWQAAPYYGHLPKNRTKY</sequence>
<evidence type="ECO:0000256" key="4">
    <source>
        <dbReference type="ARBA" id="ARBA00022461"/>
    </source>
</evidence>
<evidence type="ECO:0000313" key="14">
    <source>
        <dbReference type="Proteomes" id="UP000515204"/>
    </source>
</evidence>
<name>A0A6P3YAJ0_DINQU</name>
<keyword evidence="11 12" id="KW-0407">Ion channel</keyword>
<evidence type="ECO:0000313" key="15">
    <source>
        <dbReference type="RefSeq" id="XP_014487995.1"/>
    </source>
</evidence>
<keyword evidence="14" id="KW-1185">Reference proteome</keyword>
<evidence type="ECO:0000256" key="3">
    <source>
        <dbReference type="ARBA" id="ARBA00022448"/>
    </source>
</evidence>
<comment type="subcellular location">
    <subcellularLocation>
        <location evidence="1">Membrane</location>
        <topology evidence="1">Multi-pass membrane protein</topology>
    </subcellularLocation>
</comment>
<comment type="similarity">
    <text evidence="2 12">Belongs to the amiloride-sensitive sodium channel (TC 1.A.6) family.</text>
</comment>